<evidence type="ECO:0000256" key="2">
    <source>
        <dbReference type="ARBA" id="ARBA00022741"/>
    </source>
</evidence>
<dbReference type="PANTHER" id="PTHR18934:SF108">
    <property type="entry name" value="ATP-DEPENDENT RNA HELICASE DQX1"/>
    <property type="match status" value="1"/>
</dbReference>
<dbReference type="InterPro" id="IPR048333">
    <property type="entry name" value="HA2_WH"/>
</dbReference>
<evidence type="ECO:0000256" key="3">
    <source>
        <dbReference type="ARBA" id="ARBA00022840"/>
    </source>
</evidence>
<dbReference type="STRING" id="8081.ENSPREP00000010522"/>
<evidence type="ECO:0000313" key="8">
    <source>
        <dbReference type="Proteomes" id="UP000242638"/>
    </source>
</evidence>
<dbReference type="OMA" id="PPQWVLY"/>
<dbReference type="InterPro" id="IPR011709">
    <property type="entry name" value="DEAD-box_helicase_OB_fold"/>
</dbReference>
<sequence>MPALSASCRGSFPAGCSVCPERTDTTASSGAGGGASPRVSSPVSRCDSEQVGSSPPPCEPMTSSPQPRGSAPSALDSLSVSSLLSGDLDDDDDGEEEGLGDLEVNPYDGLPFSSRYYALLEERRRLPVWRLRQSLLEHLESHSMVLLSAPSGAGKSTQVAQWCVEFALSFEFSHGLVCCSQPHPEAALSLALRVADEMDLSLGLEVGYRVSHDDSCTPDSLLRFVSDALLLEEMMSDPLLRQYHLVVLDELQERTVPTDVLLGLLCDVCRQRPDGFRVVLLAHPTLAPRLAAFLGPAVPHLGPDGPERPPHQQVEVMYRELSSGKEPAAAACHMVLDLHRRGEEGDVMVFLSDGQEVEECLVLLQKESLALSPQLGSLRFLPLHSGLAGLAQRVYESGPGAEPKDGDPSEGAAAGGVRRKVILSDALGEASFSLQGVRYVVDTGLQLKTVYNPQIRANSQVLRSISRHQADMRTQRVNSRLPGLCLRLYSQARYESGMAEARGPRVTEENLSHLVLLLKRLDIADMGQCKFLDRPAPESLMQALEDLDYLAALDDDGNLSEVGIIMSELPLEPPLAKALIAACEYDCVEELLTIAAMLTAPSCFLSPDPSRQEAAVSAWRPLLHPEGDHLTLINVYNAFLQHNEDEAWCGATFLSHAALRLAGVIRAELLEVMQRIELPVSPPAFGCQDNCTNIKRALISGFFLKVAHDVDGSGNYLLLTHRHVAHLHPFSSYRCRQPPPSSPPSSPPSPPSWVLYHEFTVSRDNCIRIASEVHPQMLVELAPQYFLENLPASDGKELLMELRHSAAPPAGQADSGDGNDDAAADAHHQSSTELCVVQ</sequence>
<dbReference type="InterPro" id="IPR027417">
    <property type="entry name" value="P-loop_NTPase"/>
</dbReference>
<dbReference type="Gene3D" id="3.40.50.300">
    <property type="entry name" value="P-loop containing nucleotide triphosphate hydrolases"/>
    <property type="match status" value="2"/>
</dbReference>
<dbReference type="Ensembl" id="ENSPRET00000010644.1">
    <property type="protein sequence ID" value="ENSPREP00000010522.1"/>
    <property type="gene ID" value="ENSPREG00000007179.1"/>
</dbReference>
<dbReference type="InterPro" id="IPR007502">
    <property type="entry name" value="Helicase-assoc_dom"/>
</dbReference>
<protein>
    <submittedName>
        <fullName evidence="7">DEAQ-box RNA dependent ATPase 1</fullName>
    </submittedName>
</protein>
<feature type="region of interest" description="Disordered" evidence="5">
    <location>
        <begin position="1"/>
        <end position="105"/>
    </location>
</feature>
<dbReference type="GO" id="GO:0005681">
    <property type="term" value="C:spliceosomal complex"/>
    <property type="evidence" value="ECO:0007669"/>
    <property type="project" value="TreeGrafter"/>
</dbReference>
<feature type="compositionally biased region" description="Low complexity" evidence="5">
    <location>
        <begin position="75"/>
        <end position="86"/>
    </location>
</feature>
<dbReference type="GO" id="GO:0005524">
    <property type="term" value="F:ATP binding"/>
    <property type="evidence" value="ECO:0007669"/>
    <property type="project" value="UniProtKB-KW"/>
</dbReference>
<keyword evidence="4" id="KW-0539">Nucleus</keyword>
<dbReference type="CTD" id="165545"/>
<dbReference type="Pfam" id="PF07717">
    <property type="entry name" value="OB_NTP_bind"/>
    <property type="match status" value="1"/>
</dbReference>
<dbReference type="Proteomes" id="UP000242638">
    <property type="component" value="Unassembled WGS sequence"/>
</dbReference>
<reference evidence="7" key="2">
    <citation type="submission" date="2025-08" db="UniProtKB">
        <authorList>
            <consortium name="Ensembl"/>
        </authorList>
    </citation>
    <scope>IDENTIFICATION</scope>
    <source>
        <strain evidence="7">Guanapo</strain>
    </source>
</reference>
<comment type="subcellular location">
    <subcellularLocation>
        <location evidence="1">Nucleus</location>
    </subcellularLocation>
</comment>
<dbReference type="KEGG" id="pret:103474101"/>
<dbReference type="Pfam" id="PF04408">
    <property type="entry name" value="WHD_HA2"/>
    <property type="match status" value="1"/>
</dbReference>
<dbReference type="SMART" id="SM00847">
    <property type="entry name" value="HA2"/>
    <property type="match status" value="1"/>
</dbReference>
<dbReference type="GeneTree" id="ENSGT00940000159579"/>
<dbReference type="RefSeq" id="XP_008423054.1">
    <property type="nucleotide sequence ID" value="XM_008424832.2"/>
</dbReference>
<dbReference type="SUPFAM" id="SSF52540">
    <property type="entry name" value="P-loop containing nucleoside triphosphate hydrolases"/>
    <property type="match status" value="1"/>
</dbReference>
<reference evidence="7" key="3">
    <citation type="submission" date="2025-09" db="UniProtKB">
        <authorList>
            <consortium name="Ensembl"/>
        </authorList>
    </citation>
    <scope>IDENTIFICATION</scope>
    <source>
        <strain evidence="7">Guanapo</strain>
    </source>
</reference>
<organism evidence="7 8">
    <name type="scientific">Poecilia reticulata</name>
    <name type="common">Guppy</name>
    <name type="synonym">Acanthophacelus reticulatus</name>
    <dbReference type="NCBI Taxonomy" id="8081"/>
    <lineage>
        <taxon>Eukaryota</taxon>
        <taxon>Metazoa</taxon>
        <taxon>Chordata</taxon>
        <taxon>Craniata</taxon>
        <taxon>Vertebrata</taxon>
        <taxon>Euteleostomi</taxon>
        <taxon>Actinopterygii</taxon>
        <taxon>Neopterygii</taxon>
        <taxon>Teleostei</taxon>
        <taxon>Neoteleostei</taxon>
        <taxon>Acanthomorphata</taxon>
        <taxon>Ovalentaria</taxon>
        <taxon>Atherinomorphae</taxon>
        <taxon>Cyprinodontiformes</taxon>
        <taxon>Poeciliidae</taxon>
        <taxon>Poeciliinae</taxon>
        <taxon>Poecilia</taxon>
    </lineage>
</organism>
<feature type="compositionally biased region" description="Acidic residues" evidence="5">
    <location>
        <begin position="87"/>
        <end position="100"/>
    </location>
</feature>
<accession>A0A3P9NLV5</accession>
<feature type="region of interest" description="Disordered" evidence="5">
    <location>
        <begin position="806"/>
        <end position="838"/>
    </location>
</feature>
<dbReference type="GeneID" id="103474101"/>
<dbReference type="FunFam" id="3.40.50.300:FF:003728">
    <property type="entry name" value="DEAQ box RNA-dependent ATPase 1"/>
    <property type="match status" value="1"/>
</dbReference>
<keyword evidence="8" id="KW-1185">Reference proteome</keyword>
<reference evidence="8" key="1">
    <citation type="submission" date="2013-11" db="EMBL/GenBank/DDBJ databases">
        <title>The genomic landscape of the Guanapo guppy.</title>
        <authorList>
            <person name="Kuenstner A."/>
            <person name="Dreyer C."/>
        </authorList>
    </citation>
    <scope>NUCLEOTIDE SEQUENCE</scope>
    <source>
        <strain evidence="8">Guanapo</strain>
    </source>
</reference>
<dbReference type="AlphaFoldDB" id="A0A3P9NLV5"/>
<name>A0A3P9NLV5_POERE</name>
<dbReference type="Bgee" id="ENSPREG00000007179">
    <property type="expression patterns" value="Expressed in caudal fin and 1 other cell type or tissue"/>
</dbReference>
<dbReference type="PANTHER" id="PTHR18934">
    <property type="entry name" value="ATP-DEPENDENT RNA HELICASE"/>
    <property type="match status" value="1"/>
</dbReference>
<feature type="domain" description="Helicase-associated" evidence="6">
    <location>
        <begin position="542"/>
        <end position="633"/>
    </location>
</feature>
<evidence type="ECO:0000259" key="6">
    <source>
        <dbReference type="SMART" id="SM00847"/>
    </source>
</evidence>
<evidence type="ECO:0000313" key="7">
    <source>
        <dbReference type="Ensembl" id="ENSPREP00000010522.1"/>
    </source>
</evidence>
<dbReference type="GO" id="GO:0003723">
    <property type="term" value="F:RNA binding"/>
    <property type="evidence" value="ECO:0007669"/>
    <property type="project" value="TreeGrafter"/>
</dbReference>
<keyword evidence="2" id="KW-0547">Nucleotide-binding</keyword>
<proteinExistence type="predicted"/>
<keyword evidence="3" id="KW-0067">ATP-binding</keyword>
<evidence type="ECO:0000256" key="1">
    <source>
        <dbReference type="ARBA" id="ARBA00004123"/>
    </source>
</evidence>
<dbReference type="Pfam" id="PF21010">
    <property type="entry name" value="HA2_C"/>
    <property type="match status" value="1"/>
</dbReference>
<evidence type="ECO:0000256" key="5">
    <source>
        <dbReference type="SAM" id="MobiDB-lite"/>
    </source>
</evidence>
<dbReference type="GO" id="GO:0004386">
    <property type="term" value="F:helicase activity"/>
    <property type="evidence" value="ECO:0007669"/>
    <property type="project" value="TreeGrafter"/>
</dbReference>
<dbReference type="Gene3D" id="1.20.120.1080">
    <property type="match status" value="1"/>
</dbReference>
<dbReference type="FunFam" id="1.20.120.1080:FF:000010">
    <property type="entry name" value="ATP-dependent RNA helicase DQX1 isoform X1"/>
    <property type="match status" value="1"/>
</dbReference>
<feature type="compositionally biased region" description="Low complexity" evidence="5">
    <location>
        <begin position="36"/>
        <end position="45"/>
    </location>
</feature>
<evidence type="ECO:0000256" key="4">
    <source>
        <dbReference type="ARBA" id="ARBA00023242"/>
    </source>
</evidence>
<dbReference type="CDD" id="cd18791">
    <property type="entry name" value="SF2_C_RHA"/>
    <property type="match status" value="1"/>
</dbReference>
<dbReference type="OrthoDB" id="10253254at2759"/>